<feature type="region of interest" description="Disordered" evidence="1">
    <location>
        <begin position="390"/>
        <end position="436"/>
    </location>
</feature>
<organism evidence="2 3">
    <name type="scientific">Circinella minor</name>
    <dbReference type="NCBI Taxonomy" id="1195481"/>
    <lineage>
        <taxon>Eukaryota</taxon>
        <taxon>Fungi</taxon>
        <taxon>Fungi incertae sedis</taxon>
        <taxon>Mucoromycota</taxon>
        <taxon>Mucoromycotina</taxon>
        <taxon>Mucoromycetes</taxon>
        <taxon>Mucorales</taxon>
        <taxon>Lichtheimiaceae</taxon>
        <taxon>Circinella</taxon>
    </lineage>
</organism>
<accession>A0A8H7RTV1</accession>
<feature type="compositionally biased region" description="Basic and acidic residues" evidence="1">
    <location>
        <begin position="29"/>
        <end position="49"/>
    </location>
</feature>
<dbReference type="OrthoDB" id="2289963at2759"/>
<evidence type="ECO:0000256" key="1">
    <source>
        <dbReference type="SAM" id="MobiDB-lite"/>
    </source>
</evidence>
<comment type="caution">
    <text evidence="2">The sequence shown here is derived from an EMBL/GenBank/DDBJ whole genome shotgun (WGS) entry which is preliminary data.</text>
</comment>
<protein>
    <submittedName>
        <fullName evidence="2">Uncharacterized protein</fullName>
    </submittedName>
</protein>
<evidence type="ECO:0000313" key="3">
    <source>
        <dbReference type="Proteomes" id="UP000646827"/>
    </source>
</evidence>
<proteinExistence type="predicted"/>
<feature type="compositionally biased region" description="Low complexity" evidence="1">
    <location>
        <begin position="423"/>
        <end position="436"/>
    </location>
</feature>
<evidence type="ECO:0000313" key="2">
    <source>
        <dbReference type="EMBL" id="KAG2216670.1"/>
    </source>
</evidence>
<name>A0A8H7RTV1_9FUNG</name>
<dbReference type="Proteomes" id="UP000646827">
    <property type="component" value="Unassembled WGS sequence"/>
</dbReference>
<reference evidence="2 3" key="1">
    <citation type="submission" date="2020-12" db="EMBL/GenBank/DDBJ databases">
        <title>Metabolic potential, ecology and presence of endohyphal bacteria is reflected in genomic diversity of Mucoromycotina.</title>
        <authorList>
            <person name="Muszewska A."/>
            <person name="Okrasinska A."/>
            <person name="Steczkiewicz K."/>
            <person name="Drgas O."/>
            <person name="Orlowska M."/>
            <person name="Perlinska-Lenart U."/>
            <person name="Aleksandrzak-Piekarczyk T."/>
            <person name="Szatraj K."/>
            <person name="Zielenkiewicz U."/>
            <person name="Pilsyk S."/>
            <person name="Malc E."/>
            <person name="Mieczkowski P."/>
            <person name="Kruszewska J.S."/>
            <person name="Biernat P."/>
            <person name="Pawlowska J."/>
        </authorList>
    </citation>
    <scope>NUCLEOTIDE SEQUENCE [LARGE SCALE GENOMIC DNA]</scope>
    <source>
        <strain evidence="2 3">CBS 142.35</strain>
    </source>
</reference>
<keyword evidence="3" id="KW-1185">Reference proteome</keyword>
<dbReference type="EMBL" id="JAEPRB010000375">
    <property type="protein sequence ID" value="KAG2216670.1"/>
    <property type="molecule type" value="Genomic_DNA"/>
</dbReference>
<sequence length="436" mass="50647">MNPQSLVKKVNTNVESLYKESSKNYMRSAKRELRKSSNERANKQQKTKDEIDDLEELDDVFADEKKEQSLGTLIKIETLKLKERYKRICYEQKCIVWMGMNSMLDLSDLSANSQLTLWTRPTDRQEKYDKIRGMIGIPVKEHVFDTQLFDILKSLIEITKDDGKEGYKMARIKELDTKDSTERIVYRIYAHINGKFVNGKKGVYDNIEIMTEYDHVIKIWGELFEILFEDTSASLIWGESGVKIDNPDSPNKIFKVDMKVVLYRHEKIYPLGTVEFGRYFQDKKIRTDHTKLAIEGKTILDKLIKQGLSIETAKVPLLQICRLSGDHLLVKLQRNGLYVVDSNKSFRLPAGPSQFSRMKVILTTLFTFKNEVMDLHDKLKTIKSDPCESFGEKFNRKQKPSGKPDLDWRRPTFWDSKYPEPQITSPSIIFSPPTSS</sequence>
<dbReference type="AlphaFoldDB" id="A0A8H7RTV1"/>
<gene>
    <name evidence="2" type="ORF">INT45_006204</name>
</gene>
<feature type="compositionally biased region" description="Basic and acidic residues" evidence="1">
    <location>
        <begin position="402"/>
        <end position="412"/>
    </location>
</feature>
<feature type="region of interest" description="Disordered" evidence="1">
    <location>
        <begin position="21"/>
        <end position="49"/>
    </location>
</feature>